<reference evidence="4 5" key="1">
    <citation type="submission" date="2021-06" db="EMBL/GenBank/DDBJ databases">
        <title>Caerostris darwini draft genome.</title>
        <authorList>
            <person name="Kono N."/>
            <person name="Arakawa K."/>
        </authorList>
    </citation>
    <scope>NUCLEOTIDE SEQUENCE [LARGE SCALE GENOMIC DNA]</scope>
</reference>
<dbReference type="Proteomes" id="UP001054837">
    <property type="component" value="Unassembled WGS sequence"/>
</dbReference>
<dbReference type="InterPro" id="IPR029048">
    <property type="entry name" value="HSP70_C_sf"/>
</dbReference>
<dbReference type="FunFam" id="3.90.640.10:FF:000004">
    <property type="entry name" value="Heat shock 70 kDa protein 4"/>
    <property type="match status" value="1"/>
</dbReference>
<dbReference type="Gene3D" id="3.30.30.30">
    <property type="match status" value="1"/>
</dbReference>
<dbReference type="SUPFAM" id="SSF100920">
    <property type="entry name" value="Heat shock protein 70kD (HSP70), peptide-binding domain"/>
    <property type="match status" value="1"/>
</dbReference>
<dbReference type="FunFam" id="3.30.420.40:FF:000495">
    <property type="entry name" value="Heat shock protein 4b"/>
    <property type="match status" value="1"/>
</dbReference>
<evidence type="ECO:0000313" key="4">
    <source>
        <dbReference type="EMBL" id="GIY52324.1"/>
    </source>
</evidence>
<comment type="caution">
    <text evidence="4">The sequence shown here is derived from an EMBL/GenBank/DDBJ whole genome shotgun (WGS) entry which is preliminary data.</text>
</comment>
<dbReference type="GO" id="GO:0005524">
    <property type="term" value="F:ATP binding"/>
    <property type="evidence" value="ECO:0007669"/>
    <property type="project" value="UniProtKB-KW"/>
</dbReference>
<gene>
    <name evidence="4" type="primary">Hspa4l</name>
    <name evidence="4" type="ORF">CDAR_207872</name>
</gene>
<dbReference type="Gene3D" id="3.90.640.10">
    <property type="entry name" value="Actin, Chain A, domain 4"/>
    <property type="match status" value="1"/>
</dbReference>
<dbReference type="Gene3D" id="3.30.420.40">
    <property type="match status" value="2"/>
</dbReference>
<dbReference type="SUPFAM" id="SSF53067">
    <property type="entry name" value="Actin-like ATPase domain"/>
    <property type="match status" value="2"/>
</dbReference>
<sequence>MSAVGIDLGNDTCYVAVARAGGLEAITNDYSQRATPSYVAFGPTCRDLGTSAKNKTVTNLKNTIFNFKRLIGKRYNDPAVQNEVSYLPYVTRELPNGSIGVEVSYLGNTDVFTIQQITAMLLTKLKDITEVACKGKITDCVISVPVFFSDAERRAMLDICKIANLNVLRLLNETTAVALAYGFYQRDLSDSKPKKVVFVDIGYSAIQASLVEFYQGSLKVVCSTWQSNSGGRDIDNYLVRYFCEEFKTKYNLNVYSNNRAVTRLLQECEKLKKQLSANPQVLPLNIECFMDDKDVSSSMGRDKLEELCGDMFAKVEVVLNKLLRETYLSPKDINSVELVGGTTRIPAIKNIIKRIFGFEPSTTLNLDEAVARGCALQAAMLSPAVKVRDFLITDVQPYTIKLVWNISKNERGDIEAFPKRHPVPFSKLLTFFRKEDFALNAFFLGDSEILIGSFIIKNVNQLPTGESAKVVVKLRIDINGIFHVCSAFIADKDSKENMNLDQRSEDLLDLKPKNPAMSPESAVNEEKKNFFSLKKHKKTPQEIELQIDSKVPQLSETEIKTLMETEMKMIHHDISEEKRINAKNSVEEYVYDMRSRLLDELNQYVEKQEQDNILNKLNQTEEWIYEDGQDQNEDIYKGKLSEMMSLINPVFNRKQGYEQRWSVLIDFQNALAEAKNILKAYFSGDEHYSHVEVKDMEQVQRIIDENENWLKLQFKSLEELKTNSNQTIPIEVLMAQKEKLIEDICLIYKGDACNTSERLFKLKEEIIPLINKPKPEGEACNTTEGQATQ</sequence>
<evidence type="ECO:0000256" key="1">
    <source>
        <dbReference type="ARBA" id="ARBA00007381"/>
    </source>
</evidence>
<evidence type="ECO:0000256" key="3">
    <source>
        <dbReference type="ARBA" id="ARBA00022840"/>
    </source>
</evidence>
<dbReference type="PANTHER" id="PTHR45639">
    <property type="entry name" value="HSC70CB, ISOFORM G-RELATED"/>
    <property type="match status" value="1"/>
</dbReference>
<comment type="similarity">
    <text evidence="1">Belongs to the heat shock protein 70 family.</text>
</comment>
<dbReference type="PANTHER" id="PTHR45639:SF4">
    <property type="entry name" value="HSC70CB, ISOFORM G"/>
    <property type="match status" value="1"/>
</dbReference>
<dbReference type="InterPro" id="IPR043129">
    <property type="entry name" value="ATPase_NBD"/>
</dbReference>
<evidence type="ECO:0000256" key="2">
    <source>
        <dbReference type="ARBA" id="ARBA00022741"/>
    </source>
</evidence>
<dbReference type="SUPFAM" id="SSF100934">
    <property type="entry name" value="Heat shock protein 70kD (HSP70), C-terminal subdomain"/>
    <property type="match status" value="1"/>
</dbReference>
<dbReference type="GO" id="GO:0140662">
    <property type="term" value="F:ATP-dependent protein folding chaperone"/>
    <property type="evidence" value="ECO:0007669"/>
    <property type="project" value="InterPro"/>
</dbReference>
<organism evidence="4 5">
    <name type="scientific">Caerostris darwini</name>
    <dbReference type="NCBI Taxonomy" id="1538125"/>
    <lineage>
        <taxon>Eukaryota</taxon>
        <taxon>Metazoa</taxon>
        <taxon>Ecdysozoa</taxon>
        <taxon>Arthropoda</taxon>
        <taxon>Chelicerata</taxon>
        <taxon>Arachnida</taxon>
        <taxon>Araneae</taxon>
        <taxon>Araneomorphae</taxon>
        <taxon>Entelegynae</taxon>
        <taxon>Araneoidea</taxon>
        <taxon>Araneidae</taxon>
        <taxon>Caerostris</taxon>
    </lineage>
</organism>
<keyword evidence="5" id="KW-1185">Reference proteome</keyword>
<evidence type="ECO:0000313" key="5">
    <source>
        <dbReference type="Proteomes" id="UP001054837"/>
    </source>
</evidence>
<keyword evidence="2" id="KW-0547">Nucleotide-binding</keyword>
<dbReference type="GO" id="GO:0005634">
    <property type="term" value="C:nucleus"/>
    <property type="evidence" value="ECO:0007669"/>
    <property type="project" value="TreeGrafter"/>
</dbReference>
<name>A0AAV4U3F8_9ARAC</name>
<dbReference type="GO" id="GO:0005829">
    <property type="term" value="C:cytosol"/>
    <property type="evidence" value="ECO:0007669"/>
    <property type="project" value="TreeGrafter"/>
</dbReference>
<dbReference type="Gene3D" id="1.20.1270.10">
    <property type="match status" value="1"/>
</dbReference>
<dbReference type="EMBL" id="BPLQ01010661">
    <property type="protein sequence ID" value="GIY52324.1"/>
    <property type="molecule type" value="Genomic_DNA"/>
</dbReference>
<protein>
    <submittedName>
        <fullName evidence="4">Heat shock 70 kDa protein 4L</fullName>
    </submittedName>
</protein>
<keyword evidence="3" id="KW-0067">ATP-binding</keyword>
<dbReference type="Gene3D" id="2.60.34.10">
    <property type="entry name" value="Substrate Binding Domain Of DNAk, Chain A, domain 1"/>
    <property type="match status" value="1"/>
</dbReference>
<accession>A0AAV4U3F8</accession>
<keyword evidence="4" id="KW-0346">Stress response</keyword>
<dbReference type="InterPro" id="IPR029047">
    <property type="entry name" value="HSP70_peptide-bd_sf"/>
</dbReference>
<dbReference type="AlphaFoldDB" id="A0AAV4U3F8"/>
<dbReference type="Pfam" id="PF00012">
    <property type="entry name" value="HSP70"/>
    <property type="match status" value="1"/>
</dbReference>
<dbReference type="FunFam" id="1.20.1270.10:FF:000002">
    <property type="entry name" value="Heat shock 70 kDa protein 4"/>
    <property type="match status" value="1"/>
</dbReference>
<dbReference type="FunFam" id="3.30.420.40:FF:000171">
    <property type="entry name" value="Heat shock 70 kDa protein 4"/>
    <property type="match status" value="1"/>
</dbReference>
<proteinExistence type="inferred from homology"/>
<dbReference type="FunFam" id="3.30.30.30:FF:000002">
    <property type="entry name" value="Heat shock 70 kDa protein 4"/>
    <property type="match status" value="1"/>
</dbReference>
<dbReference type="InterPro" id="IPR013126">
    <property type="entry name" value="Hsp_70_fam"/>
</dbReference>
<dbReference type="PRINTS" id="PR00301">
    <property type="entry name" value="HEATSHOCK70"/>
</dbReference>